<dbReference type="EMBL" id="JZWI01000006">
    <property type="protein sequence ID" value="KLN57623.1"/>
    <property type="molecule type" value="Genomic_DNA"/>
</dbReference>
<dbReference type="PATRIC" id="fig|34073.19.peg.1156"/>
<accession>A0A0H2M5J6</accession>
<dbReference type="AlphaFoldDB" id="A0A0H2M5J6"/>
<comment type="caution">
    <text evidence="1">The sequence shown here is derived from an EMBL/GenBank/DDBJ whole genome shotgun (WGS) entry which is preliminary data.</text>
</comment>
<keyword evidence="2" id="KW-1185">Reference proteome</keyword>
<gene>
    <name evidence="1" type="ORF">VPARA_11360</name>
</gene>
<protein>
    <submittedName>
        <fullName evidence="1">Uncharacterized protein</fullName>
    </submittedName>
</protein>
<proteinExistence type="predicted"/>
<sequence length="135" mass="13741">MTQATLLVEREVKEGIPRGATGLTAASVSSDAFSTPAGVLGVVGSSQASASFVELGTKPHMPPVAALVPWVRAVLGVEAKRAPSVAFLIARKIARKGTTAQRPFALALARTEGQVLRLFEGAAGRIAAHLAGGTA</sequence>
<reference evidence="1 2" key="1">
    <citation type="submission" date="2015-03" db="EMBL/GenBank/DDBJ databases">
        <title>Genome sequence of Variovorax paradoxus TBEA6.</title>
        <authorList>
            <person name="Poehlein A."/>
            <person name="Schuldes J."/>
            <person name="Wuebbeler J.H."/>
            <person name="Hiessl S."/>
            <person name="Steinbuechel A."/>
            <person name="Daniel R."/>
        </authorList>
    </citation>
    <scope>NUCLEOTIDE SEQUENCE [LARGE SCALE GENOMIC DNA]</scope>
    <source>
        <strain evidence="1 2">TBEA6</strain>
    </source>
</reference>
<name>A0A0H2M5J6_VARPD</name>
<dbReference type="Proteomes" id="UP000035170">
    <property type="component" value="Unassembled WGS sequence"/>
</dbReference>
<organism evidence="1 2">
    <name type="scientific">Variovorax paradoxus</name>
    <dbReference type="NCBI Taxonomy" id="34073"/>
    <lineage>
        <taxon>Bacteria</taxon>
        <taxon>Pseudomonadati</taxon>
        <taxon>Pseudomonadota</taxon>
        <taxon>Betaproteobacteria</taxon>
        <taxon>Burkholderiales</taxon>
        <taxon>Comamonadaceae</taxon>
        <taxon>Variovorax</taxon>
    </lineage>
</organism>
<evidence type="ECO:0000313" key="2">
    <source>
        <dbReference type="Proteomes" id="UP000035170"/>
    </source>
</evidence>
<evidence type="ECO:0000313" key="1">
    <source>
        <dbReference type="EMBL" id="KLN57623.1"/>
    </source>
</evidence>